<dbReference type="InterPro" id="IPR043773">
    <property type="entry name" value="JetA"/>
</dbReference>
<organism evidence="1 2">
    <name type="scientific">Oleiagrimonas citrea</name>
    <dbReference type="NCBI Taxonomy" id="1665687"/>
    <lineage>
        <taxon>Bacteria</taxon>
        <taxon>Pseudomonadati</taxon>
        <taxon>Pseudomonadota</taxon>
        <taxon>Gammaproteobacteria</taxon>
        <taxon>Lysobacterales</taxon>
        <taxon>Rhodanobacteraceae</taxon>
        <taxon>Oleiagrimonas</taxon>
    </lineage>
</organism>
<sequence>MAELTSLFSILPADLFGPLASMNRERYWTLLGRLYEDFFGPEAPMPPSDGFLRRDITASIERYLLTDDPWEEEDGTAPHAPLNVRANTVYERFRAAGWLRQERVGAREMVTMTPVVSQFLSTLIEFVEQGPTFVSAKVRSIELQLEQVVEGRAFGEALDEAADQARRLLVSLSSMSLQVRDLMPELSKSETTAQFVRQWFERYVGQFFIGDYAHLHRADHPLARRSSILTMAQQIETGPLRETLLNWYGEHLAGGDPERAATRLQRSVSRLRELERIDEYLKRLDDDVRRANRRALAFLDYRLRAPDKLDVLLKRACRGALCATEDDLRAPMAPAALMDETRLRPPRRKPLPIPRSANIVQQPTPEQLARLNLLRLMKRARLVTAEDMARYVARHLPPQGRIESSQLTIESIRDLRAYQTLVTLALRSRRAGGLRRDDPLRRLMPGLRVDLLTSQAAPDDNHYLRGPRFVIQCIRKSA</sequence>
<evidence type="ECO:0000313" key="1">
    <source>
        <dbReference type="EMBL" id="NKZ37338.1"/>
    </source>
</evidence>
<accession>A0A846ZI99</accession>
<keyword evidence="2" id="KW-1185">Reference proteome</keyword>
<proteinExistence type="predicted"/>
<dbReference type="EMBL" id="JAAZQD010000001">
    <property type="protein sequence ID" value="NKZ37338.1"/>
    <property type="molecule type" value="Genomic_DNA"/>
</dbReference>
<gene>
    <name evidence="1" type="ORF">HF690_00030</name>
</gene>
<comment type="caution">
    <text evidence="1">The sequence shown here is derived from an EMBL/GenBank/DDBJ whole genome shotgun (WGS) entry which is preliminary data.</text>
</comment>
<dbReference type="Pfam" id="PF18982">
    <property type="entry name" value="JetA"/>
    <property type="match status" value="1"/>
</dbReference>
<dbReference type="RefSeq" id="WP_168608025.1">
    <property type="nucleotide sequence ID" value="NZ_JAAZQD010000001.1"/>
</dbReference>
<reference evidence="1 2" key="1">
    <citation type="journal article" date="2017" name="Int. J. Syst. Evol. Microbiol.">
        <title>Oleiagrimonas citrea sp. nov., a marine bacterium isolated from tidal flat sediment and emended description of the genus Oleiagrimonas Fang et al. 2015 and Oleiagrimonas soli.</title>
        <authorList>
            <person name="Yang S.H."/>
            <person name="Seo H.S."/>
            <person name="Seong C.N."/>
            <person name="Kwon K.K."/>
        </authorList>
    </citation>
    <scope>NUCLEOTIDE SEQUENCE [LARGE SCALE GENOMIC DNA]</scope>
    <source>
        <strain evidence="1 2">MEBiC09124</strain>
    </source>
</reference>
<name>A0A846ZI99_9GAMM</name>
<dbReference type="Proteomes" id="UP000541636">
    <property type="component" value="Unassembled WGS sequence"/>
</dbReference>
<protein>
    <submittedName>
        <fullName evidence="1">Uncharacterized protein</fullName>
    </submittedName>
</protein>
<evidence type="ECO:0000313" key="2">
    <source>
        <dbReference type="Proteomes" id="UP000541636"/>
    </source>
</evidence>
<dbReference type="AlphaFoldDB" id="A0A846ZI99"/>